<evidence type="ECO:0000256" key="1">
    <source>
        <dbReference type="SAM" id="SignalP"/>
    </source>
</evidence>
<keyword evidence="3" id="KW-1185">Reference proteome</keyword>
<protein>
    <submittedName>
        <fullName evidence="2">Uncharacterized protein</fullName>
    </submittedName>
</protein>
<name>A0A9P8M264_9HYPO</name>
<organism evidence="2 3">
    <name type="scientific">Metarhizium humberi</name>
    <dbReference type="NCBI Taxonomy" id="2596975"/>
    <lineage>
        <taxon>Eukaryota</taxon>
        <taxon>Fungi</taxon>
        <taxon>Dikarya</taxon>
        <taxon>Ascomycota</taxon>
        <taxon>Pezizomycotina</taxon>
        <taxon>Sordariomycetes</taxon>
        <taxon>Hypocreomycetidae</taxon>
        <taxon>Hypocreales</taxon>
        <taxon>Clavicipitaceae</taxon>
        <taxon>Metarhizium</taxon>
    </lineage>
</organism>
<sequence length="70" mass="7752">MQVTTFLVTVFAGLCLATPVAQDHSSTSIFGLNDNCHPFSCRRLRGCVLVDEEKECFYCNPDPGCHLKTN</sequence>
<evidence type="ECO:0000313" key="3">
    <source>
        <dbReference type="Proteomes" id="UP000764110"/>
    </source>
</evidence>
<dbReference type="EMBL" id="JACEFI010000034">
    <property type="protein sequence ID" value="KAH0592280.1"/>
    <property type="molecule type" value="Genomic_DNA"/>
</dbReference>
<proteinExistence type="predicted"/>
<keyword evidence="1" id="KW-0732">Signal</keyword>
<feature type="chain" id="PRO_5040466934" evidence="1">
    <location>
        <begin position="18"/>
        <end position="70"/>
    </location>
</feature>
<feature type="signal peptide" evidence="1">
    <location>
        <begin position="1"/>
        <end position="17"/>
    </location>
</feature>
<comment type="caution">
    <text evidence="2">The sequence shown here is derived from an EMBL/GenBank/DDBJ whole genome shotgun (WGS) entry which is preliminary data.</text>
</comment>
<dbReference type="AlphaFoldDB" id="A0A9P8M264"/>
<dbReference type="Proteomes" id="UP000764110">
    <property type="component" value="Unassembled WGS sequence"/>
</dbReference>
<accession>A0A9P8M264</accession>
<reference evidence="2 3" key="1">
    <citation type="submission" date="2020-07" db="EMBL/GenBank/DDBJ databases">
        <title>Metarhizium humberi genome.</title>
        <authorList>
            <person name="Lysoe E."/>
        </authorList>
    </citation>
    <scope>NUCLEOTIDE SEQUENCE [LARGE SCALE GENOMIC DNA]</scope>
    <source>
        <strain evidence="2 3">ESALQ1638</strain>
    </source>
</reference>
<gene>
    <name evidence="2" type="ORF">MHUMG1_10026</name>
</gene>
<evidence type="ECO:0000313" key="2">
    <source>
        <dbReference type="EMBL" id="KAH0592280.1"/>
    </source>
</evidence>